<keyword evidence="2" id="KW-1185">Reference proteome</keyword>
<dbReference type="RefSeq" id="WP_279651012.1">
    <property type="nucleotide sequence ID" value="NZ_CP122539.1"/>
</dbReference>
<name>A0ABY8L3B7_9FLAO</name>
<dbReference type="GO" id="GO:0016787">
    <property type="term" value="F:hydrolase activity"/>
    <property type="evidence" value="ECO:0007669"/>
    <property type="project" value="UniProtKB-KW"/>
</dbReference>
<evidence type="ECO:0000313" key="1">
    <source>
        <dbReference type="EMBL" id="WGH75122.1"/>
    </source>
</evidence>
<dbReference type="InterPro" id="IPR018550">
    <property type="entry name" value="Lipid-A_deacylase-rel"/>
</dbReference>
<gene>
    <name evidence="1" type="ORF">P8625_13755</name>
</gene>
<dbReference type="EMBL" id="CP122539">
    <property type="protein sequence ID" value="WGH75122.1"/>
    <property type="molecule type" value="Genomic_DNA"/>
</dbReference>
<reference evidence="1 2" key="1">
    <citation type="submission" date="2023-04" db="EMBL/GenBank/DDBJ databases">
        <title>Tenacibaculum tangerinum sp. nov., isolated from sea tidal flat of South Korea.</title>
        <authorList>
            <person name="Lee S.H."/>
            <person name="Kim J.-J."/>
        </authorList>
    </citation>
    <scope>NUCLEOTIDE SEQUENCE [LARGE SCALE GENOMIC DNA]</scope>
    <source>
        <strain evidence="1 2">GRR-S3-23</strain>
    </source>
</reference>
<sequence length="398" mass="45898">MQSKQTICGGIIFIIFLFQSFLTLSQENEVQRILNLDPTEQRYRFIEFRAHTGFHSYTGNVDLEPFLESGYGALELRVGWQPSKKDHWAAQYGYPAYGFGVYSGFVGSPQIFGKPNALYGFMRFYIDSSEKRNVFTIEPAVGLTYNLEPYDSEENPLNNAIGAKMAVYFNLKFGWVYKWTHDMDITYGFDATHFSNGRMYTPNYGLNMIGINLGLSYNYNPDQRKVNNDVYSQSPLLPIRFKRPRKTPNTKIEKGANSINLYGAISTVQNYEDQGTSIRYPAYSVVAEYQHKFNNMHSISAGFDYFFDGSLALQYPDDPSKRHHVGIHAGYDFMFWRMTIIGHIGTYLNENKTKPPLFFRPALRYDVTPWLYTQVGLKARGFAADWVEFGIGIRPFKW</sequence>
<accession>A0ABY8L3B7</accession>
<dbReference type="Pfam" id="PF09411">
    <property type="entry name" value="PagL"/>
    <property type="match status" value="1"/>
</dbReference>
<protein>
    <submittedName>
        <fullName evidence="1">Acyloxyacyl hydrolase</fullName>
    </submittedName>
</protein>
<keyword evidence="1" id="KW-0378">Hydrolase</keyword>
<proteinExistence type="predicted"/>
<dbReference type="Proteomes" id="UP001232001">
    <property type="component" value="Chromosome"/>
</dbReference>
<dbReference type="Gene3D" id="2.40.160.20">
    <property type="match status" value="1"/>
</dbReference>
<organism evidence="1 2">
    <name type="scientific">Tenacibaculum tangerinum</name>
    <dbReference type="NCBI Taxonomy" id="3038772"/>
    <lineage>
        <taxon>Bacteria</taxon>
        <taxon>Pseudomonadati</taxon>
        <taxon>Bacteroidota</taxon>
        <taxon>Flavobacteriia</taxon>
        <taxon>Flavobacteriales</taxon>
        <taxon>Flavobacteriaceae</taxon>
        <taxon>Tenacibaculum</taxon>
    </lineage>
</organism>
<evidence type="ECO:0000313" key="2">
    <source>
        <dbReference type="Proteomes" id="UP001232001"/>
    </source>
</evidence>